<feature type="non-terminal residue" evidence="2">
    <location>
        <position position="1"/>
    </location>
</feature>
<reference evidence="2" key="1">
    <citation type="submission" date="2021-01" db="EMBL/GenBank/DDBJ databases">
        <authorList>
            <consortium name="Genoscope - CEA"/>
            <person name="William W."/>
        </authorList>
    </citation>
    <scope>NUCLEOTIDE SEQUENCE</scope>
</reference>
<dbReference type="EMBL" id="HG994370">
    <property type="protein sequence ID" value="CAF2060713.1"/>
    <property type="molecule type" value="Genomic_DNA"/>
</dbReference>
<dbReference type="Proteomes" id="UP001295469">
    <property type="component" value="Chromosome C06"/>
</dbReference>
<keyword evidence="1" id="KW-0812">Transmembrane</keyword>
<sequence length="125" mass="14280">QGVVLSSEQEELLFKSNMYENFGDIGMNIKRTVDDFQLVAQSNQNIQTVCKDMASLKLCSCKDVRFLVIMTIIFVNVLVLLRTWPDLLTTNRWTFIKVDGMIGVCFDNIVIMLYCDGDTLIGDKR</sequence>
<evidence type="ECO:0000256" key="1">
    <source>
        <dbReference type="SAM" id="Phobius"/>
    </source>
</evidence>
<dbReference type="Gene3D" id="3.90.830.10">
    <property type="entry name" value="Syntaxin Binding Protein 1, Chain A, domain 2"/>
    <property type="match status" value="1"/>
</dbReference>
<feature type="transmembrane region" description="Helical" evidence="1">
    <location>
        <begin position="96"/>
        <end position="115"/>
    </location>
</feature>
<keyword evidence="1" id="KW-0472">Membrane</keyword>
<organism evidence="2">
    <name type="scientific">Brassica napus</name>
    <name type="common">Rape</name>
    <dbReference type="NCBI Taxonomy" id="3708"/>
    <lineage>
        <taxon>Eukaryota</taxon>
        <taxon>Viridiplantae</taxon>
        <taxon>Streptophyta</taxon>
        <taxon>Embryophyta</taxon>
        <taxon>Tracheophyta</taxon>
        <taxon>Spermatophyta</taxon>
        <taxon>Magnoliopsida</taxon>
        <taxon>eudicotyledons</taxon>
        <taxon>Gunneridae</taxon>
        <taxon>Pentapetalae</taxon>
        <taxon>rosids</taxon>
        <taxon>malvids</taxon>
        <taxon>Brassicales</taxon>
        <taxon>Brassicaceae</taxon>
        <taxon>Brassiceae</taxon>
        <taxon>Brassica</taxon>
    </lineage>
</organism>
<dbReference type="InterPro" id="IPR043127">
    <property type="entry name" value="Sec-1-like_dom3a"/>
</dbReference>
<evidence type="ECO:0000313" key="2">
    <source>
        <dbReference type="EMBL" id="CAF2060713.1"/>
    </source>
</evidence>
<proteinExistence type="predicted"/>
<keyword evidence="1" id="KW-1133">Transmembrane helix</keyword>
<protein>
    <submittedName>
        <fullName evidence="2">(rape) hypothetical protein</fullName>
    </submittedName>
</protein>
<gene>
    <name evidence="2" type="ORF">DARMORV10_C06P31350.1</name>
</gene>
<name>A0A816QG58_BRANA</name>
<dbReference type="AlphaFoldDB" id="A0A816QG58"/>
<accession>A0A816QG58</accession>
<feature type="transmembrane region" description="Helical" evidence="1">
    <location>
        <begin position="66"/>
        <end position="84"/>
    </location>
</feature>